<protein>
    <submittedName>
        <fullName evidence="3">Putative membrane protein</fullName>
    </submittedName>
</protein>
<organism evidence="3 4">
    <name type="scientific">Geomicrobium halophilum</name>
    <dbReference type="NCBI Taxonomy" id="549000"/>
    <lineage>
        <taxon>Bacteria</taxon>
        <taxon>Bacillati</taxon>
        <taxon>Bacillota</taxon>
        <taxon>Bacilli</taxon>
        <taxon>Bacillales</taxon>
        <taxon>Geomicrobium</taxon>
    </lineage>
</organism>
<dbReference type="Pfam" id="PF09922">
    <property type="entry name" value="LiaF-like_C"/>
    <property type="match status" value="1"/>
</dbReference>
<dbReference type="InterPro" id="IPR024425">
    <property type="entry name" value="LiaF-like_C"/>
</dbReference>
<gene>
    <name evidence="3" type="ORF">HNR44_001476</name>
</gene>
<reference evidence="3 4" key="1">
    <citation type="submission" date="2020-08" db="EMBL/GenBank/DDBJ databases">
        <title>Genomic Encyclopedia of Type Strains, Phase IV (KMG-IV): sequencing the most valuable type-strain genomes for metagenomic binning, comparative biology and taxonomic classification.</title>
        <authorList>
            <person name="Goeker M."/>
        </authorList>
    </citation>
    <scope>NUCLEOTIDE SEQUENCE [LARGE SCALE GENOMIC DNA]</scope>
    <source>
        <strain evidence="3 4">DSM 21769</strain>
    </source>
</reference>
<keyword evidence="4" id="KW-1185">Reference proteome</keyword>
<sequence length="248" mass="27450">MERRGLSISSLTFIILGLIFQAIFAGSTSAFGFIVPFIFAVVAAFFVVNAHEGGAYLFMLLSAGVMVGYWTTIATWIFLIVIPVLFLLIIKMKQPVEEIDVDRDFPAQKVYSEGSSDPRIILPRSKWVILNDYKIKKQAFSVGDELELNVILGSAKIDLERALMDGELMDLSLMNVLGDTTIKLPEKWSATVEMNTLLGSVKALGHQEDGIIQRSTIDVGHPASSFGHFNIKINSVLGDVKVVQKRRK</sequence>
<evidence type="ECO:0000313" key="3">
    <source>
        <dbReference type="EMBL" id="MBB6449527.1"/>
    </source>
</evidence>
<dbReference type="RefSeq" id="WP_184403400.1">
    <property type="nucleotide sequence ID" value="NZ_JACHHJ010000001.1"/>
</dbReference>
<evidence type="ECO:0000256" key="1">
    <source>
        <dbReference type="SAM" id="Phobius"/>
    </source>
</evidence>
<keyword evidence="1" id="KW-0472">Membrane</keyword>
<feature type="transmembrane region" description="Helical" evidence="1">
    <location>
        <begin position="56"/>
        <end position="89"/>
    </location>
</feature>
<accession>A0A841PKY8</accession>
<dbReference type="Proteomes" id="UP000568839">
    <property type="component" value="Unassembled WGS sequence"/>
</dbReference>
<keyword evidence="1" id="KW-1133">Transmembrane helix</keyword>
<evidence type="ECO:0000259" key="2">
    <source>
        <dbReference type="Pfam" id="PF09922"/>
    </source>
</evidence>
<keyword evidence="1" id="KW-0812">Transmembrane</keyword>
<feature type="domain" description="Cell wall-active antibiotics response LiaF-like C-terminal" evidence="2">
    <location>
        <begin position="130"/>
        <end position="242"/>
    </location>
</feature>
<name>A0A841PKY8_9BACL</name>
<dbReference type="AlphaFoldDB" id="A0A841PKY8"/>
<comment type="caution">
    <text evidence="3">The sequence shown here is derived from an EMBL/GenBank/DDBJ whole genome shotgun (WGS) entry which is preliminary data.</text>
</comment>
<proteinExistence type="predicted"/>
<dbReference type="EMBL" id="JACHHJ010000001">
    <property type="protein sequence ID" value="MBB6449527.1"/>
    <property type="molecule type" value="Genomic_DNA"/>
</dbReference>
<feature type="transmembrane region" description="Helical" evidence="1">
    <location>
        <begin position="6"/>
        <end position="24"/>
    </location>
</feature>
<evidence type="ECO:0000313" key="4">
    <source>
        <dbReference type="Proteomes" id="UP000568839"/>
    </source>
</evidence>